<comment type="caution">
    <text evidence="8">The sequence shown here is derived from an EMBL/GenBank/DDBJ whole genome shotgun (WGS) entry which is preliminary data.</text>
</comment>
<evidence type="ECO:0000259" key="7">
    <source>
        <dbReference type="SMART" id="SM00829"/>
    </source>
</evidence>
<dbReference type="GO" id="GO:0008270">
    <property type="term" value="F:zinc ion binding"/>
    <property type="evidence" value="ECO:0007669"/>
    <property type="project" value="InterPro"/>
</dbReference>
<dbReference type="SUPFAM" id="SSF51735">
    <property type="entry name" value="NAD(P)-binding Rossmann-fold domains"/>
    <property type="match status" value="1"/>
</dbReference>
<keyword evidence="5" id="KW-0560">Oxidoreductase</keyword>
<comment type="similarity">
    <text evidence="2 6">Belongs to the zinc-containing alcohol dehydrogenase family.</text>
</comment>
<dbReference type="InterPro" id="IPR020843">
    <property type="entry name" value="ER"/>
</dbReference>
<evidence type="ECO:0000256" key="2">
    <source>
        <dbReference type="ARBA" id="ARBA00008072"/>
    </source>
</evidence>
<dbReference type="OrthoDB" id="6431331at2759"/>
<dbReference type="Pfam" id="PF08240">
    <property type="entry name" value="ADH_N"/>
    <property type="match status" value="1"/>
</dbReference>
<gene>
    <name evidence="8" type="ORF">RDB_LOCUS151762</name>
</gene>
<keyword evidence="4 6" id="KW-0862">Zinc</keyword>
<evidence type="ECO:0000313" key="9">
    <source>
        <dbReference type="Proteomes" id="UP000663853"/>
    </source>
</evidence>
<evidence type="ECO:0000256" key="3">
    <source>
        <dbReference type="ARBA" id="ARBA00022723"/>
    </source>
</evidence>
<dbReference type="GO" id="GO:0004022">
    <property type="term" value="F:alcohol dehydrogenase (NAD+) activity"/>
    <property type="evidence" value="ECO:0007669"/>
    <property type="project" value="TreeGrafter"/>
</dbReference>
<dbReference type="Gene3D" id="3.40.50.720">
    <property type="entry name" value="NAD(P)-binding Rossmann-like Domain"/>
    <property type="match status" value="1"/>
</dbReference>
<accession>A0A8H3DIC4</accession>
<dbReference type="SMART" id="SM00829">
    <property type="entry name" value="PKS_ER"/>
    <property type="match status" value="1"/>
</dbReference>
<keyword evidence="3 6" id="KW-0479">Metal-binding</keyword>
<name>A0A8H3DIC4_9AGAM</name>
<dbReference type="InterPro" id="IPR013154">
    <property type="entry name" value="ADH-like_N"/>
</dbReference>
<dbReference type="PANTHER" id="PTHR42940:SF8">
    <property type="entry name" value="VACUOLAR PROTEIN SORTING-ASSOCIATED PROTEIN 11"/>
    <property type="match status" value="1"/>
</dbReference>
<sequence>MDRVPKTMRGFLLEEYRKPYIYHTDLPVPSPRPGEVLLRVKAAGFCHSEMVHYENNFPGGKVPVIPGHENVGVVVAIGEDVTEFKIGDRVGTTLFRQTCGNCDVCRSGTTNLCDTRENAGINSDGGFAEYMRADVNWTVSLPDEMPFATAAPLMCAGSTIYNSIIRAGKLKGSIIAIVGTGGLGYLGVQFAKAMGYKVVAIETRQPPTELLLSLPPDLAPDLIVNPGDGIEKALVSISSSFGGAPGVATAIVSTDSLEAFSFATRIMAKQATMVVVGQPKDPIPFSCNDIIFKDMTIVAGMPSLKPRLKEMMDLVVSAGVKVEVKSYPFDKVADLVNDYHDPGLKGRLVLMVE</sequence>
<comment type="cofactor">
    <cofactor evidence="1 6">
        <name>Zn(2+)</name>
        <dbReference type="ChEBI" id="CHEBI:29105"/>
    </cofactor>
</comment>
<dbReference type="InterPro" id="IPR013149">
    <property type="entry name" value="ADH-like_C"/>
</dbReference>
<dbReference type="Pfam" id="PF00107">
    <property type="entry name" value="ADH_zinc_N"/>
    <property type="match status" value="1"/>
</dbReference>
<evidence type="ECO:0000256" key="5">
    <source>
        <dbReference type="ARBA" id="ARBA00023002"/>
    </source>
</evidence>
<protein>
    <recommendedName>
        <fullName evidence="7">Enoyl reductase (ER) domain-containing protein</fullName>
    </recommendedName>
</protein>
<evidence type="ECO:0000256" key="1">
    <source>
        <dbReference type="ARBA" id="ARBA00001947"/>
    </source>
</evidence>
<dbReference type="AlphaFoldDB" id="A0A8H3DIC4"/>
<dbReference type="GO" id="GO:0005737">
    <property type="term" value="C:cytoplasm"/>
    <property type="evidence" value="ECO:0007669"/>
    <property type="project" value="TreeGrafter"/>
</dbReference>
<dbReference type="SUPFAM" id="SSF50129">
    <property type="entry name" value="GroES-like"/>
    <property type="match status" value="1"/>
</dbReference>
<feature type="domain" description="Enoyl reductase (ER)" evidence="7">
    <location>
        <begin position="14"/>
        <end position="350"/>
    </location>
</feature>
<evidence type="ECO:0000313" key="8">
    <source>
        <dbReference type="EMBL" id="CAE6522474.1"/>
    </source>
</evidence>
<evidence type="ECO:0000256" key="4">
    <source>
        <dbReference type="ARBA" id="ARBA00022833"/>
    </source>
</evidence>
<organism evidence="8 9">
    <name type="scientific">Rhizoctonia solani</name>
    <dbReference type="NCBI Taxonomy" id="456999"/>
    <lineage>
        <taxon>Eukaryota</taxon>
        <taxon>Fungi</taxon>
        <taxon>Dikarya</taxon>
        <taxon>Basidiomycota</taxon>
        <taxon>Agaricomycotina</taxon>
        <taxon>Agaricomycetes</taxon>
        <taxon>Cantharellales</taxon>
        <taxon>Ceratobasidiaceae</taxon>
        <taxon>Rhizoctonia</taxon>
    </lineage>
</organism>
<proteinExistence type="inferred from homology"/>
<dbReference type="EMBL" id="CAJMXA010003888">
    <property type="protein sequence ID" value="CAE6522474.1"/>
    <property type="molecule type" value="Genomic_DNA"/>
</dbReference>
<dbReference type="InterPro" id="IPR002328">
    <property type="entry name" value="ADH_Zn_CS"/>
</dbReference>
<dbReference type="InterPro" id="IPR036291">
    <property type="entry name" value="NAD(P)-bd_dom_sf"/>
</dbReference>
<dbReference type="PROSITE" id="PS00059">
    <property type="entry name" value="ADH_ZINC"/>
    <property type="match status" value="1"/>
</dbReference>
<evidence type="ECO:0000256" key="6">
    <source>
        <dbReference type="RuleBase" id="RU361277"/>
    </source>
</evidence>
<reference evidence="8" key="1">
    <citation type="submission" date="2021-01" db="EMBL/GenBank/DDBJ databases">
        <authorList>
            <person name="Kaushik A."/>
        </authorList>
    </citation>
    <scope>NUCLEOTIDE SEQUENCE</scope>
    <source>
        <strain evidence="8">AG6-10EEA</strain>
    </source>
</reference>
<dbReference type="PANTHER" id="PTHR42940">
    <property type="entry name" value="ALCOHOL DEHYDROGENASE 1-RELATED"/>
    <property type="match status" value="1"/>
</dbReference>
<dbReference type="Gene3D" id="3.90.180.10">
    <property type="entry name" value="Medium-chain alcohol dehydrogenases, catalytic domain"/>
    <property type="match status" value="1"/>
</dbReference>
<dbReference type="InterPro" id="IPR011032">
    <property type="entry name" value="GroES-like_sf"/>
</dbReference>
<dbReference type="Proteomes" id="UP000663853">
    <property type="component" value="Unassembled WGS sequence"/>
</dbReference>